<feature type="region of interest" description="Disordered" evidence="1">
    <location>
        <begin position="23"/>
        <end position="124"/>
    </location>
</feature>
<feature type="chain" id="PRO_5012770769" evidence="2">
    <location>
        <begin position="23"/>
        <end position="124"/>
    </location>
</feature>
<evidence type="ECO:0000313" key="4">
    <source>
        <dbReference type="Proteomes" id="UP000184387"/>
    </source>
</evidence>
<evidence type="ECO:0000313" key="3">
    <source>
        <dbReference type="EMBL" id="SHI42333.1"/>
    </source>
</evidence>
<accession>A0A1M6B1G4</accession>
<keyword evidence="2" id="KW-0732">Signal</keyword>
<name>A0A1M6B1G4_9PROT</name>
<organism evidence="3 4">
    <name type="scientific">Muricoccus roseus</name>
    <dbReference type="NCBI Taxonomy" id="198092"/>
    <lineage>
        <taxon>Bacteria</taxon>
        <taxon>Pseudomonadati</taxon>
        <taxon>Pseudomonadota</taxon>
        <taxon>Alphaproteobacteria</taxon>
        <taxon>Acetobacterales</taxon>
        <taxon>Roseomonadaceae</taxon>
        <taxon>Muricoccus</taxon>
    </lineage>
</organism>
<proteinExistence type="predicted"/>
<dbReference type="STRING" id="198092.SAMN02745194_00320"/>
<sequence length="124" mass="12642">MLSTTFRAAALLLSLGGLAACAQDPLNTSGRPDGAPGNPPGTAVSRTNDRVGDPLNTQNRPDGTPGNPPGTAVSRANERVGDPLNTADRPDCTPGNPPGTAVSRATGTTDPSDCAPQRRSRSRR</sequence>
<gene>
    <name evidence="3" type="ORF">SAMN02745194_00320</name>
</gene>
<reference evidence="3 4" key="1">
    <citation type="submission" date="2016-11" db="EMBL/GenBank/DDBJ databases">
        <authorList>
            <person name="Jaros S."/>
            <person name="Januszkiewicz K."/>
            <person name="Wedrychowicz H."/>
        </authorList>
    </citation>
    <scope>NUCLEOTIDE SEQUENCE [LARGE SCALE GENOMIC DNA]</scope>
    <source>
        <strain evidence="3 4">DSM 14916</strain>
    </source>
</reference>
<protein>
    <submittedName>
        <fullName evidence="3">Uncharacterized protein</fullName>
    </submittedName>
</protein>
<evidence type="ECO:0000256" key="2">
    <source>
        <dbReference type="SAM" id="SignalP"/>
    </source>
</evidence>
<keyword evidence="4" id="KW-1185">Reference proteome</keyword>
<feature type="signal peptide" evidence="2">
    <location>
        <begin position="1"/>
        <end position="22"/>
    </location>
</feature>
<dbReference type="OrthoDB" id="7275608at2"/>
<evidence type="ECO:0000256" key="1">
    <source>
        <dbReference type="SAM" id="MobiDB-lite"/>
    </source>
</evidence>
<dbReference type="AlphaFoldDB" id="A0A1M6B1G4"/>
<dbReference type="RefSeq" id="WP_073130679.1">
    <property type="nucleotide sequence ID" value="NZ_FQZF01000002.1"/>
</dbReference>
<dbReference type="PROSITE" id="PS51257">
    <property type="entry name" value="PROKAR_LIPOPROTEIN"/>
    <property type="match status" value="1"/>
</dbReference>
<dbReference type="EMBL" id="FQZF01000002">
    <property type="protein sequence ID" value="SHI42333.1"/>
    <property type="molecule type" value="Genomic_DNA"/>
</dbReference>
<dbReference type="Proteomes" id="UP000184387">
    <property type="component" value="Unassembled WGS sequence"/>
</dbReference>